<dbReference type="NCBIfam" id="NF033691">
    <property type="entry name" value="immunity_MafI"/>
    <property type="match status" value="1"/>
</dbReference>
<dbReference type="InterPro" id="IPR047880">
    <property type="entry name" value="MafI-like"/>
</dbReference>
<evidence type="ECO:0000313" key="1">
    <source>
        <dbReference type="EMBL" id="GLB54015.1"/>
    </source>
</evidence>
<accession>A0A9W6B8W8</accession>
<dbReference type="Proteomes" id="UP001143545">
    <property type="component" value="Unassembled WGS sequence"/>
</dbReference>
<protein>
    <recommendedName>
        <fullName evidence="3">MafI family immunity protein</fullName>
    </recommendedName>
</protein>
<name>A0A9W6B8W8_9FLAO</name>
<dbReference type="AlphaFoldDB" id="A0A9W6B8W8"/>
<sequence length="108" mass="12222">MNTSKIVSGLIEAAKELGLGDSDINNSKELLENREYGLAFDTIITQLYEYEIEIDSEFYALIVKVAQTMEISEDGYSFMMELIRAENVVPKPVKDRLVELLATLEVNK</sequence>
<organism evidence="1 2">
    <name type="scientific">Neptunitalea chrysea</name>
    <dbReference type="NCBI Taxonomy" id="1647581"/>
    <lineage>
        <taxon>Bacteria</taxon>
        <taxon>Pseudomonadati</taxon>
        <taxon>Bacteroidota</taxon>
        <taxon>Flavobacteriia</taxon>
        <taxon>Flavobacteriales</taxon>
        <taxon>Flavobacteriaceae</taxon>
        <taxon>Neptunitalea</taxon>
    </lineage>
</organism>
<evidence type="ECO:0000313" key="2">
    <source>
        <dbReference type="Proteomes" id="UP001143545"/>
    </source>
</evidence>
<keyword evidence="2" id="KW-1185">Reference proteome</keyword>
<gene>
    <name evidence="1" type="ORF">NBRC110019_30560</name>
</gene>
<dbReference type="RefSeq" id="WP_281756367.1">
    <property type="nucleotide sequence ID" value="NZ_BRVP01000030.1"/>
</dbReference>
<reference evidence="1" key="1">
    <citation type="submission" date="2022-07" db="EMBL/GenBank/DDBJ databases">
        <title>Taxonomy of Novel Oxalotrophic and Methylotrophic Bacteria.</title>
        <authorList>
            <person name="Sahin N."/>
            <person name="Tani A."/>
        </authorList>
    </citation>
    <scope>NUCLEOTIDE SEQUENCE</scope>
    <source>
        <strain evidence="1">AM327</strain>
    </source>
</reference>
<evidence type="ECO:0008006" key="3">
    <source>
        <dbReference type="Google" id="ProtNLM"/>
    </source>
</evidence>
<proteinExistence type="predicted"/>
<comment type="caution">
    <text evidence="1">The sequence shown here is derived from an EMBL/GenBank/DDBJ whole genome shotgun (WGS) entry which is preliminary data.</text>
</comment>
<dbReference type="EMBL" id="BRVP01000030">
    <property type="protein sequence ID" value="GLB54015.1"/>
    <property type="molecule type" value="Genomic_DNA"/>
</dbReference>